<dbReference type="OrthoDB" id="5411678at2759"/>
<gene>
    <name evidence="7" type="ORF">Cob_v004017</name>
</gene>
<dbReference type="GO" id="GO:0071944">
    <property type="term" value="C:cell periphery"/>
    <property type="evidence" value="ECO:0007669"/>
    <property type="project" value="UniProtKB-ARBA"/>
</dbReference>
<feature type="transmembrane region" description="Helical" evidence="6">
    <location>
        <begin position="257"/>
        <end position="279"/>
    </location>
</feature>
<name>A0A484FZG2_COLOR</name>
<keyword evidence="3 6" id="KW-1133">Transmembrane helix</keyword>
<sequence length="474" mass="50324">MFECPTMRWALPRFRFTADPWTRQRRPRRSAAPEPPTNPRFFLVILPREVAFAKRLRETCFYAVVRFSNIHDAHALLPFALASLRLWIGAPRTPLYDLRERTSFIGVNFRNSTPEPTVQQSSAAPVSSAPPAETNTPVPTTLITSQQSTPAPVASTSQAAAPTTQQQSQPAETTTSQQTQAPTTSPERGQTTVVGTTIVVTPTQPGGQTSTIITYITQTQASPQDPSSVSSSATASSTSSSGSGSGSGGGLGNGGTIAVAVVVPIAAVALLILAGLYFWRKRKQRKHAEEERRKEVEDYAYNPNADPTIPSLGDGGSYEMKEDGSAGYRGWGTTTLAGSTGRKASTTMSGGNTGEPLINDGSYSPDGEILGAMGPSAALNRGAGVQRGPSNASSSYSAGNRSDTSDGGIGMAYSGGNPYDQYGNNPYSENSYGDRPTELPGQPVIRDNPARRNTRIENPSHYPQQQNAGISQNF</sequence>
<feature type="region of interest" description="Disordered" evidence="5">
    <location>
        <begin position="283"/>
        <end position="316"/>
    </location>
</feature>
<comment type="caution">
    <text evidence="7">The sequence shown here is derived from an EMBL/GenBank/DDBJ whole genome shotgun (WGS) entry which is preliminary data.</text>
</comment>
<evidence type="ECO:0000256" key="2">
    <source>
        <dbReference type="ARBA" id="ARBA00022692"/>
    </source>
</evidence>
<keyword evidence="8" id="KW-1185">Reference proteome</keyword>
<evidence type="ECO:0000313" key="7">
    <source>
        <dbReference type="EMBL" id="TDZ23065.1"/>
    </source>
</evidence>
<evidence type="ECO:0000256" key="6">
    <source>
        <dbReference type="SAM" id="Phobius"/>
    </source>
</evidence>
<dbReference type="InterPro" id="IPR051694">
    <property type="entry name" value="Immunoregulatory_rcpt-like"/>
</dbReference>
<evidence type="ECO:0000256" key="5">
    <source>
        <dbReference type="SAM" id="MobiDB-lite"/>
    </source>
</evidence>
<reference evidence="8" key="2">
    <citation type="journal article" date="2019" name="Mol. Plant Microbe Interact.">
        <title>Genome sequence resources for four phytopathogenic fungi from the Colletotrichum orbiculare species complex.</title>
        <authorList>
            <person name="Gan P."/>
            <person name="Tsushima A."/>
            <person name="Narusaka M."/>
            <person name="Narusaka Y."/>
            <person name="Takano Y."/>
            <person name="Kubo Y."/>
            <person name="Shirasu K."/>
        </authorList>
    </citation>
    <scope>GENOME REANNOTATION</scope>
    <source>
        <strain evidence="8">104-T / ATCC 96160 / CBS 514.97 / LARS 414 / MAFF 240422</strain>
    </source>
</reference>
<feature type="compositionally biased region" description="Polar residues" evidence="5">
    <location>
        <begin position="422"/>
        <end position="431"/>
    </location>
</feature>
<feature type="compositionally biased region" description="Basic and acidic residues" evidence="5">
    <location>
        <begin position="287"/>
        <end position="297"/>
    </location>
</feature>
<comment type="subcellular location">
    <subcellularLocation>
        <location evidence="1">Membrane</location>
        <topology evidence="1">Single-pass membrane protein</topology>
    </subcellularLocation>
</comment>
<dbReference type="Proteomes" id="UP000014480">
    <property type="component" value="Unassembled WGS sequence"/>
</dbReference>
<keyword evidence="4 6" id="KW-0472">Membrane</keyword>
<organism evidence="7 8">
    <name type="scientific">Colletotrichum orbiculare (strain 104-T / ATCC 96160 / CBS 514.97 / LARS 414 / MAFF 240422)</name>
    <name type="common">Cucumber anthracnose fungus</name>
    <name type="synonym">Colletotrichum lagenarium</name>
    <dbReference type="NCBI Taxonomy" id="1213857"/>
    <lineage>
        <taxon>Eukaryota</taxon>
        <taxon>Fungi</taxon>
        <taxon>Dikarya</taxon>
        <taxon>Ascomycota</taxon>
        <taxon>Pezizomycotina</taxon>
        <taxon>Sordariomycetes</taxon>
        <taxon>Hypocreomycetidae</taxon>
        <taxon>Glomerellales</taxon>
        <taxon>Glomerellaceae</taxon>
        <taxon>Colletotrichum</taxon>
        <taxon>Colletotrichum orbiculare species complex</taxon>
    </lineage>
</organism>
<dbReference type="PANTHER" id="PTHR15549">
    <property type="entry name" value="PAIRED IMMUNOGLOBULIN-LIKE TYPE 2 RECEPTOR"/>
    <property type="match status" value="1"/>
</dbReference>
<feature type="compositionally biased region" description="Low complexity" evidence="5">
    <location>
        <begin position="227"/>
        <end position="242"/>
    </location>
</feature>
<feature type="compositionally biased region" description="Polar residues" evidence="5">
    <location>
        <begin position="133"/>
        <end position="147"/>
    </location>
</feature>
<evidence type="ECO:0000256" key="3">
    <source>
        <dbReference type="ARBA" id="ARBA00022989"/>
    </source>
</evidence>
<feature type="region of interest" description="Disordered" evidence="5">
    <location>
        <begin position="110"/>
        <end position="193"/>
    </location>
</feature>
<evidence type="ECO:0000256" key="1">
    <source>
        <dbReference type="ARBA" id="ARBA00004167"/>
    </source>
</evidence>
<accession>A0A484FZG2</accession>
<feature type="compositionally biased region" description="Low complexity" evidence="5">
    <location>
        <begin position="148"/>
        <end position="193"/>
    </location>
</feature>
<dbReference type="AlphaFoldDB" id="A0A484FZG2"/>
<reference evidence="8" key="1">
    <citation type="journal article" date="2013" name="New Phytol.">
        <title>Comparative genomic and transcriptomic analyses reveal the hemibiotrophic stage shift of Colletotrichum fungi.</title>
        <authorList>
            <person name="Gan P."/>
            <person name="Ikeda K."/>
            <person name="Irieda H."/>
            <person name="Narusaka M."/>
            <person name="O'Connell R.J."/>
            <person name="Narusaka Y."/>
            <person name="Takano Y."/>
            <person name="Kubo Y."/>
            <person name="Shirasu K."/>
        </authorList>
    </citation>
    <scope>NUCLEOTIDE SEQUENCE [LARGE SCALE GENOMIC DNA]</scope>
    <source>
        <strain evidence="8">104-T / ATCC 96160 / CBS 514.97 / LARS 414 / MAFF 240422</strain>
    </source>
</reference>
<dbReference type="STRING" id="1213857.A0A484FZG2"/>
<dbReference type="EMBL" id="AMCV02000007">
    <property type="protein sequence ID" value="TDZ23065.1"/>
    <property type="molecule type" value="Genomic_DNA"/>
</dbReference>
<feature type="compositionally biased region" description="Low complexity" evidence="5">
    <location>
        <begin position="118"/>
        <end position="132"/>
    </location>
</feature>
<feature type="compositionally biased region" description="Polar residues" evidence="5">
    <location>
        <begin position="388"/>
        <end position="402"/>
    </location>
</feature>
<feature type="region of interest" description="Disordered" evidence="5">
    <location>
        <begin position="370"/>
        <end position="474"/>
    </location>
</feature>
<proteinExistence type="predicted"/>
<evidence type="ECO:0000313" key="8">
    <source>
        <dbReference type="Proteomes" id="UP000014480"/>
    </source>
</evidence>
<dbReference type="GO" id="GO:0016020">
    <property type="term" value="C:membrane"/>
    <property type="evidence" value="ECO:0007669"/>
    <property type="project" value="UniProtKB-SubCell"/>
</dbReference>
<dbReference type="PANTHER" id="PTHR15549:SF30">
    <property type="entry name" value="MID2 DOMAIN-CONTAINING PROTEIN"/>
    <property type="match status" value="1"/>
</dbReference>
<evidence type="ECO:0000256" key="4">
    <source>
        <dbReference type="ARBA" id="ARBA00023136"/>
    </source>
</evidence>
<feature type="compositionally biased region" description="Polar residues" evidence="5">
    <location>
        <begin position="461"/>
        <end position="474"/>
    </location>
</feature>
<protein>
    <submittedName>
        <fullName evidence="7">Serine-rich protein</fullName>
    </submittedName>
</protein>
<feature type="region of interest" description="Disordered" evidence="5">
    <location>
        <begin position="219"/>
        <end position="250"/>
    </location>
</feature>
<keyword evidence="2 6" id="KW-0812">Transmembrane</keyword>